<name>A0A6C1E4D0_SACPS</name>
<dbReference type="InterPro" id="IPR040200">
    <property type="entry name" value="Mug57-like"/>
</dbReference>
<feature type="chain" id="PRO_5025595606" description="FAS1 domain-containing protein" evidence="2">
    <location>
        <begin position="26"/>
        <end position="276"/>
    </location>
</feature>
<sequence>MFNLPISILLYFSVLCAVEPTFVRGKNVVSLIAFKDSDGKLHKRLAPEEIPRRERGHHLGFDELEYMYEKNLGARDSSRLSINLDNVLGTQQTKQQEFSADLFPLSLESKLSLLKEVEIFAGYVRNDVETFNKISNPNEDLIIIAPTNKAVSQLTSKPWQFPNNIDQLERKGATEKELDAAIQNNISKFVRSHIIAYNGDKNSYRIISPGCTLLQSIDFMENRKSDGELFGDILVKKDGDAYYVASTRDKNFHVVENIESGSNGIILTVDFSLVWP</sequence>
<dbReference type="OrthoDB" id="5551751at2759"/>
<evidence type="ECO:0000313" key="4">
    <source>
        <dbReference type="EMBL" id="QID83587.1"/>
    </source>
</evidence>
<accession>A0A6C1E4D0</accession>
<evidence type="ECO:0000256" key="2">
    <source>
        <dbReference type="SAM" id="SignalP"/>
    </source>
</evidence>
<organism evidence="4 5">
    <name type="scientific">Saccharomyces pastorianus</name>
    <name type="common">Lager yeast</name>
    <name type="synonym">Saccharomyces cerevisiae x Saccharomyces eubayanus</name>
    <dbReference type="NCBI Taxonomy" id="27292"/>
    <lineage>
        <taxon>Eukaryota</taxon>
        <taxon>Fungi</taxon>
        <taxon>Dikarya</taxon>
        <taxon>Ascomycota</taxon>
        <taxon>Saccharomycotina</taxon>
        <taxon>Saccharomycetes</taxon>
        <taxon>Saccharomycetales</taxon>
        <taxon>Saccharomycetaceae</taxon>
        <taxon>Saccharomyces</taxon>
    </lineage>
</organism>
<evidence type="ECO:0000259" key="3">
    <source>
        <dbReference type="PROSITE" id="PS50213"/>
    </source>
</evidence>
<keyword evidence="1 2" id="KW-0732">Signal</keyword>
<proteinExistence type="predicted"/>
<feature type="domain" description="FAS1" evidence="3">
    <location>
        <begin position="104"/>
        <end position="273"/>
    </location>
</feature>
<reference evidence="4 5" key="1">
    <citation type="journal article" date="2019" name="BMC Genomics">
        <title>Chromosome level assembly and comparative genome analysis confirm lager-brewing yeasts originated from a single hybridization.</title>
        <authorList>
            <person name="Salazar A.N."/>
            <person name="Gorter de Vries A.R."/>
            <person name="van den Broek M."/>
            <person name="Brouwers N."/>
            <person name="de la Torre Cortes P."/>
            <person name="Kuijpers N.G.A."/>
            <person name="Daran J.G."/>
            <person name="Abeel T."/>
        </authorList>
    </citation>
    <scope>NUCLEOTIDE SEQUENCE [LARGE SCALE GENOMIC DNA]</scope>
    <source>
        <strain evidence="4 5">CBS 1483</strain>
    </source>
</reference>
<protein>
    <recommendedName>
        <fullName evidence="3">FAS1 domain-containing protein</fullName>
    </recommendedName>
</protein>
<evidence type="ECO:0000256" key="1">
    <source>
        <dbReference type="ARBA" id="ARBA00022729"/>
    </source>
</evidence>
<dbReference type="InterPro" id="IPR000782">
    <property type="entry name" value="FAS1_domain"/>
</dbReference>
<dbReference type="PROSITE" id="PS50213">
    <property type="entry name" value="FAS1"/>
    <property type="match status" value="1"/>
</dbReference>
<dbReference type="PANTHER" id="PTHR28156">
    <property type="entry name" value="FAS1 DOMAIN-CONTAINING PROTEIN YDR262W"/>
    <property type="match status" value="1"/>
</dbReference>
<dbReference type="AlphaFoldDB" id="A0A6C1E4D0"/>
<gene>
    <name evidence="4" type="ORF">GRS66_006056</name>
</gene>
<feature type="signal peptide" evidence="2">
    <location>
        <begin position="1"/>
        <end position="25"/>
    </location>
</feature>
<keyword evidence="5" id="KW-1185">Reference proteome</keyword>
<evidence type="ECO:0000313" key="5">
    <source>
        <dbReference type="Proteomes" id="UP000501346"/>
    </source>
</evidence>
<dbReference type="PANTHER" id="PTHR28156:SF1">
    <property type="entry name" value="FAS1 DOMAIN-CONTAINING PROTEIN YDR262W"/>
    <property type="match status" value="1"/>
</dbReference>
<dbReference type="EMBL" id="CP048999">
    <property type="protein sequence ID" value="QID83587.1"/>
    <property type="molecule type" value="Genomic_DNA"/>
</dbReference>
<dbReference type="Proteomes" id="UP000501346">
    <property type="component" value="Chromosome SeII-SeIV"/>
</dbReference>